<keyword evidence="2" id="KW-0132">Cell division</keyword>
<dbReference type="InterPro" id="IPR041664">
    <property type="entry name" value="AAA_16"/>
</dbReference>
<name>A0A2A2FJT3_9EURY</name>
<dbReference type="GO" id="GO:0051301">
    <property type="term" value="P:cell division"/>
    <property type="evidence" value="ECO:0007669"/>
    <property type="project" value="UniProtKB-KW"/>
</dbReference>
<dbReference type="SUPFAM" id="SSF46785">
    <property type="entry name" value="Winged helix' DNA-binding domain"/>
    <property type="match status" value="1"/>
</dbReference>
<organism evidence="2 3">
    <name type="scientific">Halorubrum salipaludis</name>
    <dbReference type="NCBI Taxonomy" id="2032630"/>
    <lineage>
        <taxon>Archaea</taxon>
        <taxon>Methanobacteriati</taxon>
        <taxon>Methanobacteriota</taxon>
        <taxon>Stenosarchaea group</taxon>
        <taxon>Halobacteria</taxon>
        <taxon>Halobacteriales</taxon>
        <taxon>Haloferacaceae</taxon>
        <taxon>Halorubrum</taxon>
    </lineage>
</organism>
<sequence>MNIDDRIERRLGYDVEAGVVVDLDAVSPVSHTESPVGRGPAIERLLDAFEPAFSGSLPPSAYVHGPKGSGKSAIVSALFRRLADHSGPRRAIQTSTRAVEPTLPGFVYVDARRASTRFRLCHAALDAVSDDAVPEHGVGTDEVVESLRDAVGTGPDLVVAVDHVDEPETPGATAVVEWLTDVSDRVVPVCLGRDEPAEIEWTPDETVAFEPYRRHVLVELLTSRCSTGLGRDALTHDQIREISEWADGDAHDALAAIAGAAITAERAGASTVRPEDLDTGIESVPRPGVALGRVLALSESRRRLLYELVSLPDDDRASVSAATETIASREAVDLSPSTVRRVLYELADAGLLDRVTARQSGGKGRPPSRLVPRFPTLVFRELFDRPSWSV</sequence>
<dbReference type="SUPFAM" id="SSF52540">
    <property type="entry name" value="P-loop containing nucleoside triphosphate hydrolases"/>
    <property type="match status" value="1"/>
</dbReference>
<reference evidence="2 3" key="1">
    <citation type="submission" date="2017-08" db="EMBL/GenBank/DDBJ databases">
        <title>The strain WRN001 was isolated from Binhai saline alkaline soil, Tianjin, China.</title>
        <authorList>
            <person name="Liu D."/>
            <person name="Zhang G."/>
        </authorList>
    </citation>
    <scope>NUCLEOTIDE SEQUENCE [LARGE SCALE GENOMIC DNA]</scope>
    <source>
        <strain evidence="2 3">WN019</strain>
    </source>
</reference>
<gene>
    <name evidence="2" type="ORF">CK500_04695</name>
</gene>
<dbReference type="Proteomes" id="UP000218083">
    <property type="component" value="Unassembled WGS sequence"/>
</dbReference>
<protein>
    <submittedName>
        <fullName evidence="2">Cell division control protein</fullName>
    </submittedName>
</protein>
<dbReference type="EMBL" id="NSKC01000002">
    <property type="protein sequence ID" value="PAU84823.1"/>
    <property type="molecule type" value="Genomic_DNA"/>
</dbReference>
<proteinExistence type="predicted"/>
<keyword evidence="2" id="KW-0131">Cell cycle</keyword>
<dbReference type="Gene3D" id="3.40.50.300">
    <property type="entry name" value="P-loop containing nucleotide triphosphate hydrolases"/>
    <property type="match status" value="1"/>
</dbReference>
<dbReference type="InterPro" id="IPR036390">
    <property type="entry name" value="WH_DNA-bd_sf"/>
</dbReference>
<dbReference type="Gene3D" id="1.10.8.60">
    <property type="match status" value="1"/>
</dbReference>
<dbReference type="Gene3D" id="1.10.10.10">
    <property type="entry name" value="Winged helix-like DNA-binding domain superfamily/Winged helix DNA-binding domain"/>
    <property type="match status" value="1"/>
</dbReference>
<dbReference type="RefSeq" id="WP_095636094.1">
    <property type="nucleotide sequence ID" value="NZ_NSKC01000002.1"/>
</dbReference>
<accession>A0A2A2FJT3</accession>
<keyword evidence="3" id="KW-1185">Reference proteome</keyword>
<dbReference type="OrthoDB" id="213998at2157"/>
<dbReference type="InterPro" id="IPR036388">
    <property type="entry name" value="WH-like_DNA-bd_sf"/>
</dbReference>
<dbReference type="Pfam" id="PF13191">
    <property type="entry name" value="AAA_16"/>
    <property type="match status" value="1"/>
</dbReference>
<evidence type="ECO:0000313" key="3">
    <source>
        <dbReference type="Proteomes" id="UP000218083"/>
    </source>
</evidence>
<dbReference type="InterPro" id="IPR027417">
    <property type="entry name" value="P-loop_NTPase"/>
</dbReference>
<evidence type="ECO:0000313" key="2">
    <source>
        <dbReference type="EMBL" id="PAU84823.1"/>
    </source>
</evidence>
<comment type="caution">
    <text evidence="2">The sequence shown here is derived from an EMBL/GenBank/DDBJ whole genome shotgun (WGS) entry which is preliminary data.</text>
</comment>
<dbReference type="AlphaFoldDB" id="A0A2A2FJT3"/>
<evidence type="ECO:0000259" key="1">
    <source>
        <dbReference type="Pfam" id="PF13191"/>
    </source>
</evidence>
<feature type="domain" description="Orc1-like AAA ATPase" evidence="1">
    <location>
        <begin position="35"/>
        <end position="190"/>
    </location>
</feature>